<dbReference type="RefSeq" id="WP_037261267.1">
    <property type="nucleotide sequence ID" value="NZ_JALZ01000007.1"/>
</dbReference>
<reference evidence="3 4" key="1">
    <citation type="submission" date="2014-01" db="EMBL/GenBank/DDBJ databases">
        <title>Roseivivax halodurans JCM 10272 Genome Sequencing.</title>
        <authorList>
            <person name="Lai Q."/>
            <person name="Li G."/>
            <person name="Shao Z."/>
        </authorList>
    </citation>
    <scope>NUCLEOTIDE SEQUENCE [LARGE SCALE GENOMIC DNA]</scope>
    <source>
        <strain evidence="3 4">JCM 10272</strain>
    </source>
</reference>
<dbReference type="InterPro" id="IPR014044">
    <property type="entry name" value="CAP_dom"/>
</dbReference>
<keyword evidence="4" id="KW-1185">Reference proteome</keyword>
<dbReference type="CDD" id="cd05379">
    <property type="entry name" value="CAP_bacterial"/>
    <property type="match status" value="1"/>
</dbReference>
<dbReference type="InterPro" id="IPR035940">
    <property type="entry name" value="CAP_sf"/>
</dbReference>
<dbReference type="AlphaFoldDB" id="X7EIR1"/>
<evidence type="ECO:0000256" key="1">
    <source>
        <dbReference type="SAM" id="SignalP"/>
    </source>
</evidence>
<keyword evidence="1" id="KW-0732">Signal</keyword>
<evidence type="ECO:0000259" key="2">
    <source>
        <dbReference type="Pfam" id="PF00188"/>
    </source>
</evidence>
<feature type="domain" description="SCP" evidence="2">
    <location>
        <begin position="56"/>
        <end position="170"/>
    </location>
</feature>
<dbReference type="SUPFAM" id="SSF55797">
    <property type="entry name" value="PR-1-like"/>
    <property type="match status" value="1"/>
</dbReference>
<proteinExistence type="predicted"/>
<dbReference type="Proteomes" id="UP000022447">
    <property type="component" value="Unassembled WGS sequence"/>
</dbReference>
<dbReference type="PANTHER" id="PTHR31157">
    <property type="entry name" value="SCP DOMAIN-CONTAINING PROTEIN"/>
    <property type="match status" value="1"/>
</dbReference>
<dbReference type="EMBL" id="JALZ01000007">
    <property type="protein sequence ID" value="ETX15033.1"/>
    <property type="molecule type" value="Genomic_DNA"/>
</dbReference>
<dbReference type="Pfam" id="PF00188">
    <property type="entry name" value="CAP"/>
    <property type="match status" value="1"/>
</dbReference>
<evidence type="ECO:0000313" key="4">
    <source>
        <dbReference type="Proteomes" id="UP000022447"/>
    </source>
</evidence>
<dbReference type="Gene3D" id="3.40.33.10">
    <property type="entry name" value="CAP"/>
    <property type="match status" value="1"/>
</dbReference>
<evidence type="ECO:0000313" key="3">
    <source>
        <dbReference type="EMBL" id="ETX15033.1"/>
    </source>
</evidence>
<comment type="caution">
    <text evidence="3">The sequence shown here is derived from an EMBL/GenBank/DDBJ whole genome shotgun (WGS) entry which is preliminary data.</text>
</comment>
<dbReference type="OrthoDB" id="7846629at2"/>
<gene>
    <name evidence="3" type="ORF">OCH239_19750</name>
</gene>
<feature type="signal peptide" evidence="1">
    <location>
        <begin position="1"/>
        <end position="19"/>
    </location>
</feature>
<feature type="chain" id="PRO_5004979865" description="SCP domain-containing protein" evidence="1">
    <location>
        <begin position="20"/>
        <end position="185"/>
    </location>
</feature>
<organism evidence="3 4">
    <name type="scientific">Roseivivax halodurans JCM 10272</name>
    <dbReference type="NCBI Taxonomy" id="1449350"/>
    <lineage>
        <taxon>Bacteria</taxon>
        <taxon>Pseudomonadati</taxon>
        <taxon>Pseudomonadota</taxon>
        <taxon>Alphaproteobacteria</taxon>
        <taxon>Rhodobacterales</taxon>
        <taxon>Roseobacteraceae</taxon>
        <taxon>Roseivivax</taxon>
    </lineage>
</organism>
<dbReference type="PANTHER" id="PTHR31157:SF1">
    <property type="entry name" value="SCP DOMAIN-CONTAINING PROTEIN"/>
    <property type="match status" value="1"/>
</dbReference>
<dbReference type="STRING" id="1449350.OCH239_19750"/>
<dbReference type="eggNOG" id="COG2340">
    <property type="taxonomic scope" value="Bacteria"/>
</dbReference>
<name>X7EIR1_9RHOB</name>
<protein>
    <recommendedName>
        <fullName evidence="2">SCP domain-containing protein</fullName>
    </recommendedName>
</protein>
<sequence length="185" mass="20044">MTRIFLLAAAAAVTLSACAPSPLTTTEPRLGADGQPLPRVYNISRADESRILYRMLDSVNALRSQQRLASLELNSQLRAAAATHSRDMSVQNRPWAFGSDGSSPLDRVRNAGYTGEFLGQAISESFETELQTLEAWMDEPGPREIILDPQAREMGFAWLQEPGGKIWWTLVTGAPAGSGAQIAGL</sequence>
<dbReference type="PROSITE" id="PS51257">
    <property type="entry name" value="PROKAR_LIPOPROTEIN"/>
    <property type="match status" value="1"/>
</dbReference>
<accession>X7EIR1</accession>